<dbReference type="Gene3D" id="1.20.1250.20">
    <property type="entry name" value="MFS general substrate transporter like domains"/>
    <property type="match status" value="1"/>
</dbReference>
<feature type="transmembrane region" description="Helical" evidence="6">
    <location>
        <begin position="341"/>
        <end position="360"/>
    </location>
</feature>
<feature type="transmembrane region" description="Helical" evidence="6">
    <location>
        <begin position="283"/>
        <end position="305"/>
    </location>
</feature>
<feature type="transmembrane region" description="Helical" evidence="6">
    <location>
        <begin position="311"/>
        <end position="334"/>
    </location>
</feature>
<dbReference type="GO" id="GO:0022857">
    <property type="term" value="F:transmembrane transporter activity"/>
    <property type="evidence" value="ECO:0007669"/>
    <property type="project" value="InterPro"/>
</dbReference>
<organism evidence="8 9">
    <name type="scientific">Acrobeloides nanus</name>
    <dbReference type="NCBI Taxonomy" id="290746"/>
    <lineage>
        <taxon>Eukaryota</taxon>
        <taxon>Metazoa</taxon>
        <taxon>Ecdysozoa</taxon>
        <taxon>Nematoda</taxon>
        <taxon>Chromadorea</taxon>
        <taxon>Rhabditida</taxon>
        <taxon>Tylenchina</taxon>
        <taxon>Cephalobomorpha</taxon>
        <taxon>Cephaloboidea</taxon>
        <taxon>Cephalobidae</taxon>
        <taxon>Acrobeloides</taxon>
    </lineage>
</organism>
<evidence type="ECO:0000256" key="5">
    <source>
        <dbReference type="SAM" id="MobiDB-lite"/>
    </source>
</evidence>
<keyword evidence="3 6" id="KW-1133">Transmembrane helix</keyword>
<evidence type="ECO:0000256" key="2">
    <source>
        <dbReference type="ARBA" id="ARBA00022692"/>
    </source>
</evidence>
<dbReference type="PROSITE" id="PS50850">
    <property type="entry name" value="MFS"/>
    <property type="match status" value="1"/>
</dbReference>
<feature type="transmembrane region" description="Helical" evidence="6">
    <location>
        <begin position="133"/>
        <end position="155"/>
    </location>
</feature>
<dbReference type="InterPro" id="IPR005828">
    <property type="entry name" value="MFS_sugar_transport-like"/>
</dbReference>
<evidence type="ECO:0000313" key="9">
    <source>
        <dbReference type="WBParaSite" id="ACRNAN_scaffold884.g10853.t1"/>
    </source>
</evidence>
<feature type="transmembrane region" description="Helical" evidence="6">
    <location>
        <begin position="167"/>
        <end position="187"/>
    </location>
</feature>
<keyword evidence="4 6" id="KW-0472">Membrane</keyword>
<proteinExistence type="predicted"/>
<evidence type="ECO:0000259" key="7">
    <source>
        <dbReference type="PROSITE" id="PS50850"/>
    </source>
</evidence>
<dbReference type="AlphaFoldDB" id="A0A914EJQ0"/>
<dbReference type="GO" id="GO:0016020">
    <property type="term" value="C:membrane"/>
    <property type="evidence" value="ECO:0007669"/>
    <property type="project" value="UniProtKB-SubCell"/>
</dbReference>
<dbReference type="PANTHER" id="PTHR24064">
    <property type="entry name" value="SOLUTE CARRIER FAMILY 22 MEMBER"/>
    <property type="match status" value="1"/>
</dbReference>
<feature type="transmembrane region" description="Helical" evidence="6">
    <location>
        <begin position="193"/>
        <end position="212"/>
    </location>
</feature>
<dbReference type="Proteomes" id="UP000887540">
    <property type="component" value="Unplaced"/>
</dbReference>
<comment type="subcellular location">
    <subcellularLocation>
        <location evidence="1">Membrane</location>
        <topology evidence="1">Multi-pass membrane protein</topology>
    </subcellularLocation>
</comment>
<reference evidence="9" key="1">
    <citation type="submission" date="2022-11" db="UniProtKB">
        <authorList>
            <consortium name="WormBaseParasite"/>
        </authorList>
    </citation>
    <scope>IDENTIFICATION</scope>
</reference>
<sequence length="475" mass="53594">MLTVVFLNQLGNGLFMMFGGASPKISACGNHSFSQAVDIFESCAMLKEVQQKENCTPEFSYEFKSVNIEWNYYCDTSKIVKNSITYQTIGLLIGSLIYGQLSDSFGRKPALLSTLVLGNVFMLASSFTNSLFWFTVMRFFVSLFMAGSISVIPIYSLEILPPKDRYWINNIGGGSPVIIFYAIIAYCCGEWKLLARTSAALALPAIIVCLFVSESPRYLIQKGKMKEAKAVLKRIFRIDRREFDDFLVDHVLNKEHQVFMEKQANNNKYTLVHLFYTPDLTRYSLSIAISFFTTSLMTSAIFFNIENIAGSAYMNLMLTVATCLMTFVVVIATGNQAELSTLLRIAALIILGFIAQMYLVNGICATELFPTCIRNISFSFGQLFNRLGVVLSPQVFFLADYWKPLPYFSLCLVVLLDMVFFQVNVTETKNNPLGDHMPGPEESWSGRKKNKKNQKALLLQKPNEKVQKLIENENV</sequence>
<dbReference type="WBParaSite" id="ACRNAN_scaffold884.g10853.t1">
    <property type="protein sequence ID" value="ACRNAN_scaffold884.g10853.t1"/>
    <property type="gene ID" value="ACRNAN_scaffold884.g10853"/>
</dbReference>
<feature type="domain" description="Major facilitator superfamily (MFS) profile" evidence="7">
    <location>
        <begin position="1"/>
        <end position="429"/>
    </location>
</feature>
<evidence type="ECO:0000256" key="6">
    <source>
        <dbReference type="SAM" id="Phobius"/>
    </source>
</evidence>
<evidence type="ECO:0000256" key="4">
    <source>
        <dbReference type="ARBA" id="ARBA00023136"/>
    </source>
</evidence>
<feature type="transmembrane region" description="Helical" evidence="6">
    <location>
        <begin position="110"/>
        <end position="127"/>
    </location>
</feature>
<dbReference type="InterPro" id="IPR020846">
    <property type="entry name" value="MFS_dom"/>
</dbReference>
<evidence type="ECO:0000256" key="3">
    <source>
        <dbReference type="ARBA" id="ARBA00022989"/>
    </source>
</evidence>
<dbReference type="SUPFAM" id="SSF103473">
    <property type="entry name" value="MFS general substrate transporter"/>
    <property type="match status" value="1"/>
</dbReference>
<protein>
    <submittedName>
        <fullName evidence="9">Major facilitator superfamily (MFS) profile domain-containing protein</fullName>
    </submittedName>
</protein>
<dbReference type="Pfam" id="PF00083">
    <property type="entry name" value="Sugar_tr"/>
    <property type="match status" value="1"/>
</dbReference>
<keyword evidence="2 6" id="KW-0812">Transmembrane</keyword>
<evidence type="ECO:0000256" key="1">
    <source>
        <dbReference type="ARBA" id="ARBA00004141"/>
    </source>
</evidence>
<accession>A0A914EJQ0</accession>
<feature type="region of interest" description="Disordered" evidence="5">
    <location>
        <begin position="431"/>
        <end position="454"/>
    </location>
</feature>
<keyword evidence="8" id="KW-1185">Reference proteome</keyword>
<dbReference type="InterPro" id="IPR036259">
    <property type="entry name" value="MFS_trans_sf"/>
</dbReference>
<name>A0A914EJQ0_9BILA</name>
<evidence type="ECO:0000313" key="8">
    <source>
        <dbReference type="Proteomes" id="UP000887540"/>
    </source>
</evidence>